<dbReference type="EMBL" id="MNCJ02000332">
    <property type="protein sequence ID" value="KAF5755532.1"/>
    <property type="molecule type" value="Genomic_DNA"/>
</dbReference>
<accession>A0A9K3GTU9</accession>
<reference evidence="1" key="1">
    <citation type="journal article" date="2017" name="Nature">
        <title>The sunflower genome provides insights into oil metabolism, flowering and Asterid evolution.</title>
        <authorList>
            <person name="Badouin H."/>
            <person name="Gouzy J."/>
            <person name="Grassa C.J."/>
            <person name="Murat F."/>
            <person name="Staton S.E."/>
            <person name="Cottret L."/>
            <person name="Lelandais-Briere C."/>
            <person name="Owens G.L."/>
            <person name="Carrere S."/>
            <person name="Mayjonade B."/>
            <person name="Legrand L."/>
            <person name="Gill N."/>
            <person name="Kane N.C."/>
            <person name="Bowers J.E."/>
            <person name="Hubner S."/>
            <person name="Bellec A."/>
            <person name="Berard A."/>
            <person name="Berges H."/>
            <person name="Blanchet N."/>
            <person name="Boniface M.C."/>
            <person name="Brunel D."/>
            <person name="Catrice O."/>
            <person name="Chaidir N."/>
            <person name="Claudel C."/>
            <person name="Donnadieu C."/>
            <person name="Faraut T."/>
            <person name="Fievet G."/>
            <person name="Helmstetter N."/>
            <person name="King M."/>
            <person name="Knapp S.J."/>
            <person name="Lai Z."/>
            <person name="Le Paslier M.C."/>
            <person name="Lippi Y."/>
            <person name="Lorenzon L."/>
            <person name="Mandel J.R."/>
            <person name="Marage G."/>
            <person name="Marchand G."/>
            <person name="Marquand E."/>
            <person name="Bret-Mestries E."/>
            <person name="Morien E."/>
            <person name="Nambeesan S."/>
            <person name="Nguyen T."/>
            <person name="Pegot-Espagnet P."/>
            <person name="Pouilly N."/>
            <person name="Raftis F."/>
            <person name="Sallet E."/>
            <person name="Schiex T."/>
            <person name="Thomas J."/>
            <person name="Vandecasteele C."/>
            <person name="Vares D."/>
            <person name="Vear F."/>
            <person name="Vautrin S."/>
            <person name="Crespi M."/>
            <person name="Mangin B."/>
            <person name="Burke J.M."/>
            <person name="Salse J."/>
            <person name="Munos S."/>
            <person name="Vincourt P."/>
            <person name="Rieseberg L.H."/>
            <person name="Langlade N.B."/>
        </authorList>
    </citation>
    <scope>NUCLEOTIDE SEQUENCE</scope>
    <source>
        <tissue evidence="1">Leaves</tissue>
    </source>
</reference>
<protein>
    <submittedName>
        <fullName evidence="1">Uncharacterized protein</fullName>
    </submittedName>
</protein>
<gene>
    <name evidence="1" type="ORF">HanXRQr2_Chr17g0803841</name>
</gene>
<dbReference type="AlphaFoldDB" id="A0A9K3GTU9"/>
<keyword evidence="2" id="KW-1185">Reference proteome</keyword>
<name>A0A9K3GTU9_HELAN</name>
<proteinExistence type="predicted"/>
<comment type="caution">
    <text evidence="1">The sequence shown here is derived from an EMBL/GenBank/DDBJ whole genome shotgun (WGS) entry which is preliminary data.</text>
</comment>
<evidence type="ECO:0000313" key="1">
    <source>
        <dbReference type="EMBL" id="KAF5755532.1"/>
    </source>
</evidence>
<organism evidence="1 2">
    <name type="scientific">Helianthus annuus</name>
    <name type="common">Common sunflower</name>
    <dbReference type="NCBI Taxonomy" id="4232"/>
    <lineage>
        <taxon>Eukaryota</taxon>
        <taxon>Viridiplantae</taxon>
        <taxon>Streptophyta</taxon>
        <taxon>Embryophyta</taxon>
        <taxon>Tracheophyta</taxon>
        <taxon>Spermatophyta</taxon>
        <taxon>Magnoliopsida</taxon>
        <taxon>eudicotyledons</taxon>
        <taxon>Gunneridae</taxon>
        <taxon>Pentapetalae</taxon>
        <taxon>asterids</taxon>
        <taxon>campanulids</taxon>
        <taxon>Asterales</taxon>
        <taxon>Asteraceae</taxon>
        <taxon>Asteroideae</taxon>
        <taxon>Heliantheae alliance</taxon>
        <taxon>Heliantheae</taxon>
        <taxon>Helianthus</taxon>
    </lineage>
</organism>
<dbReference type="Proteomes" id="UP000215914">
    <property type="component" value="Unassembled WGS sequence"/>
</dbReference>
<sequence>MSFTAALSLQILFQLSPSGSPPTPSFRFWSLMGRLHLIRIIGLWILGI</sequence>
<reference evidence="1" key="2">
    <citation type="submission" date="2020-06" db="EMBL/GenBank/DDBJ databases">
        <title>Helianthus annuus Genome sequencing and assembly Release 2.</title>
        <authorList>
            <person name="Gouzy J."/>
            <person name="Langlade N."/>
            <person name="Munos S."/>
        </authorList>
    </citation>
    <scope>NUCLEOTIDE SEQUENCE</scope>
    <source>
        <tissue evidence="1">Leaves</tissue>
    </source>
</reference>
<dbReference type="Gramene" id="mRNA:HanXRQr2_Chr17g0803841">
    <property type="protein sequence ID" value="mRNA:HanXRQr2_Chr17g0803841"/>
    <property type="gene ID" value="HanXRQr2_Chr17g0803841"/>
</dbReference>
<evidence type="ECO:0000313" key="2">
    <source>
        <dbReference type="Proteomes" id="UP000215914"/>
    </source>
</evidence>